<dbReference type="HAMAP" id="MF_00682">
    <property type="entry name" value="HscB"/>
    <property type="match status" value="1"/>
</dbReference>
<dbReference type="EMBL" id="UINC01032136">
    <property type="protein sequence ID" value="SVB19293.1"/>
    <property type="molecule type" value="Genomic_DNA"/>
</dbReference>
<feature type="domain" description="J" evidence="3">
    <location>
        <begin position="6"/>
        <end position="78"/>
    </location>
</feature>
<dbReference type="Gene3D" id="1.20.1280.20">
    <property type="entry name" value="HscB, C-terminal domain"/>
    <property type="match status" value="1"/>
</dbReference>
<dbReference type="PANTHER" id="PTHR14021:SF15">
    <property type="entry name" value="IRON-SULFUR CLUSTER CO-CHAPERONE PROTEIN HSCB"/>
    <property type="match status" value="1"/>
</dbReference>
<reference evidence="4" key="1">
    <citation type="submission" date="2018-05" db="EMBL/GenBank/DDBJ databases">
        <authorList>
            <person name="Lanie J.A."/>
            <person name="Ng W.-L."/>
            <person name="Kazmierczak K.M."/>
            <person name="Andrzejewski T.M."/>
            <person name="Davidsen T.M."/>
            <person name="Wayne K.J."/>
            <person name="Tettelin H."/>
            <person name="Glass J.I."/>
            <person name="Rusch D."/>
            <person name="Podicherti R."/>
            <person name="Tsui H.-C.T."/>
            <person name="Winkler M.E."/>
        </authorList>
    </citation>
    <scope>NUCLEOTIDE SEQUENCE</scope>
</reference>
<dbReference type="Gene3D" id="1.10.287.110">
    <property type="entry name" value="DnaJ domain"/>
    <property type="match status" value="1"/>
</dbReference>
<dbReference type="Pfam" id="PF07743">
    <property type="entry name" value="HSCB_C"/>
    <property type="match status" value="1"/>
</dbReference>
<accession>A0A382C1U9</accession>
<dbReference type="GO" id="GO:0051087">
    <property type="term" value="F:protein-folding chaperone binding"/>
    <property type="evidence" value="ECO:0007669"/>
    <property type="project" value="InterPro"/>
</dbReference>
<evidence type="ECO:0000313" key="4">
    <source>
        <dbReference type="EMBL" id="SVB19293.1"/>
    </source>
</evidence>
<dbReference type="PROSITE" id="PS50076">
    <property type="entry name" value="DNAJ_2"/>
    <property type="match status" value="1"/>
</dbReference>
<gene>
    <name evidence="4" type="ORF">METZ01_LOCUS172147</name>
</gene>
<dbReference type="AlphaFoldDB" id="A0A382C1U9"/>
<dbReference type="InterPro" id="IPR036386">
    <property type="entry name" value="HscB_C_sf"/>
</dbReference>
<dbReference type="SMART" id="SM00271">
    <property type="entry name" value="DnaJ"/>
    <property type="match status" value="1"/>
</dbReference>
<dbReference type="SUPFAM" id="SSF46565">
    <property type="entry name" value="Chaperone J-domain"/>
    <property type="match status" value="1"/>
</dbReference>
<dbReference type="GO" id="GO:1990230">
    <property type="term" value="C:iron-sulfur cluster transfer complex"/>
    <property type="evidence" value="ECO:0007669"/>
    <property type="project" value="TreeGrafter"/>
</dbReference>
<evidence type="ECO:0000259" key="3">
    <source>
        <dbReference type="PROSITE" id="PS50076"/>
    </source>
</evidence>
<evidence type="ECO:0000256" key="1">
    <source>
        <dbReference type="ARBA" id="ARBA00010476"/>
    </source>
</evidence>
<dbReference type="GO" id="GO:0044571">
    <property type="term" value="P:[2Fe-2S] cluster assembly"/>
    <property type="evidence" value="ECO:0007669"/>
    <property type="project" value="InterPro"/>
</dbReference>
<dbReference type="GO" id="GO:0051259">
    <property type="term" value="P:protein complex oligomerization"/>
    <property type="evidence" value="ECO:0007669"/>
    <property type="project" value="InterPro"/>
</dbReference>
<feature type="non-terminal residue" evidence="4">
    <location>
        <position position="1"/>
    </location>
</feature>
<name>A0A382C1U9_9ZZZZ</name>
<dbReference type="PANTHER" id="PTHR14021">
    <property type="entry name" value="IRON-SULFUR CLUSTER CO-CHAPERONE PROTEIN HSCB"/>
    <property type="match status" value="1"/>
</dbReference>
<dbReference type="GO" id="GO:0001671">
    <property type="term" value="F:ATPase activator activity"/>
    <property type="evidence" value="ECO:0007669"/>
    <property type="project" value="InterPro"/>
</dbReference>
<sequence>VNFGQNYFELFQLPVTFSIDLEDLENRYFELHKTSHPDRFVGASDQEKRLAVQWTMQINEAHQNLRDPLARAIYLLKQSGIELADNPQMSATFLVQQIELREEIDSIETHPDGSGQVEALIRSISEQIVELQQQFITAYEAGNMSEAREGVYQMQFMVKLQQSARQMEEKILGY</sequence>
<dbReference type="InterPro" id="IPR009073">
    <property type="entry name" value="HscB_oligo_C"/>
</dbReference>
<keyword evidence="2" id="KW-0143">Chaperone</keyword>
<dbReference type="InterPro" id="IPR036869">
    <property type="entry name" value="J_dom_sf"/>
</dbReference>
<dbReference type="InterPro" id="IPR001623">
    <property type="entry name" value="DnaJ_domain"/>
</dbReference>
<dbReference type="InterPro" id="IPR004640">
    <property type="entry name" value="HscB"/>
</dbReference>
<protein>
    <recommendedName>
        <fullName evidence="3">J domain-containing protein</fullName>
    </recommendedName>
</protein>
<dbReference type="NCBIfam" id="TIGR00714">
    <property type="entry name" value="hscB"/>
    <property type="match status" value="1"/>
</dbReference>
<organism evidence="4">
    <name type="scientific">marine metagenome</name>
    <dbReference type="NCBI Taxonomy" id="408172"/>
    <lineage>
        <taxon>unclassified sequences</taxon>
        <taxon>metagenomes</taxon>
        <taxon>ecological metagenomes</taxon>
    </lineage>
</organism>
<evidence type="ECO:0000256" key="2">
    <source>
        <dbReference type="ARBA" id="ARBA00023186"/>
    </source>
</evidence>
<proteinExistence type="inferred from homology"/>
<dbReference type="SUPFAM" id="SSF47144">
    <property type="entry name" value="HSC20 (HSCB), C-terminal oligomerisation domain"/>
    <property type="match status" value="1"/>
</dbReference>
<comment type="similarity">
    <text evidence="1">Belongs to the HscB family.</text>
</comment>